<evidence type="ECO:0000256" key="1">
    <source>
        <dbReference type="ARBA" id="ARBA00004651"/>
    </source>
</evidence>
<feature type="transmembrane region" description="Helical" evidence="8">
    <location>
        <begin position="141"/>
        <end position="162"/>
    </location>
</feature>
<evidence type="ECO:0000313" key="9">
    <source>
        <dbReference type="EMBL" id="MBD2499630.1"/>
    </source>
</evidence>
<reference evidence="9 10" key="1">
    <citation type="journal article" date="2020" name="ISME J.">
        <title>Comparative genomics reveals insights into cyanobacterial evolution and habitat adaptation.</title>
        <authorList>
            <person name="Chen M.Y."/>
            <person name="Teng W.K."/>
            <person name="Zhao L."/>
            <person name="Hu C.X."/>
            <person name="Zhou Y.K."/>
            <person name="Han B.P."/>
            <person name="Song L.R."/>
            <person name="Shu W.S."/>
        </authorList>
    </citation>
    <scope>NUCLEOTIDE SEQUENCE [LARGE SCALE GENOMIC DNA]</scope>
    <source>
        <strain evidence="9 10">FACHB-119</strain>
    </source>
</reference>
<feature type="transmembrane region" description="Helical" evidence="8">
    <location>
        <begin position="309"/>
        <end position="329"/>
    </location>
</feature>
<sequence>MRHFSVVPSWLRFLMILLLVMCILFRFVYIDRKVYSADETYTSLRISGYTVAEVKQELFKGRIISRENFLEFQNTNVDKGFSDTVMSLALESPEKSPLYFIIARFWVEIFGNSVVAIRCLSALISLLVFPCLYWFCQELFNVISLPILAIALMANSPIPLVYAQEAREYIFWLVTIILASTALLRAIRLQSKHKSDTFTSWGIYVVTLALSLYTCLWTIFVAIAHGIYVVLIAKLRLTETVRSYLIATIFGFMTFLPWLLIVFARFFQFLLSSDGINSQDINTIPLIPFLLAQVSRSFFDLDLSLDAQLNYWISSLFIFLVIYATYFFCRTTNYQVWLFLILLIVVPALPLILQAVNSGGIRPGSEPYLLPSYLGIQTIVAYLLSTQMYNGNVSHRRIWQIIIGLLIVCSLISSRLYYQADTWWNKGISYGNPEIARFINQKSRPLLISNFSEINYGNVFSLSYIVEPKVRFQLLKDQTVPTIPNDFTDIFLLNPTNAWRQQIVRKYQLKPNLVYGDDDYLIWKLVKPPSGR</sequence>
<feature type="transmembrane region" description="Helical" evidence="8">
    <location>
        <begin position="398"/>
        <end position="418"/>
    </location>
</feature>
<evidence type="ECO:0000256" key="7">
    <source>
        <dbReference type="ARBA" id="ARBA00023136"/>
    </source>
</evidence>
<proteinExistence type="predicted"/>
<feature type="transmembrane region" description="Helical" evidence="8">
    <location>
        <begin position="169"/>
        <end position="189"/>
    </location>
</feature>
<evidence type="ECO:0000256" key="2">
    <source>
        <dbReference type="ARBA" id="ARBA00022475"/>
    </source>
</evidence>
<dbReference type="EMBL" id="JACJSG010000003">
    <property type="protein sequence ID" value="MBD2499630.1"/>
    <property type="molecule type" value="Genomic_DNA"/>
</dbReference>
<feature type="transmembrane region" description="Helical" evidence="8">
    <location>
        <begin position="244"/>
        <end position="267"/>
    </location>
</feature>
<evidence type="ECO:0000256" key="4">
    <source>
        <dbReference type="ARBA" id="ARBA00022679"/>
    </source>
</evidence>
<keyword evidence="10" id="KW-1185">Reference proteome</keyword>
<keyword evidence="4" id="KW-0808">Transferase</keyword>
<feature type="transmembrane region" description="Helical" evidence="8">
    <location>
        <begin position="12"/>
        <end position="29"/>
    </location>
</feature>
<feature type="transmembrane region" description="Helical" evidence="8">
    <location>
        <begin position="336"/>
        <end position="356"/>
    </location>
</feature>
<dbReference type="PANTHER" id="PTHR33908:SF11">
    <property type="entry name" value="MEMBRANE PROTEIN"/>
    <property type="match status" value="1"/>
</dbReference>
<keyword evidence="7 8" id="KW-0472">Membrane</keyword>
<feature type="transmembrane region" description="Helical" evidence="8">
    <location>
        <begin position="201"/>
        <end position="232"/>
    </location>
</feature>
<keyword evidence="2" id="KW-1003">Cell membrane</keyword>
<keyword evidence="6 8" id="KW-1133">Transmembrane helix</keyword>
<comment type="caution">
    <text evidence="9">The sequence shown here is derived from an EMBL/GenBank/DDBJ whole genome shotgun (WGS) entry which is preliminary data.</text>
</comment>
<dbReference type="InterPro" id="IPR050297">
    <property type="entry name" value="LipidA_mod_glycosyltrf_83"/>
</dbReference>
<feature type="transmembrane region" description="Helical" evidence="8">
    <location>
        <begin position="114"/>
        <end position="135"/>
    </location>
</feature>
<evidence type="ECO:0000256" key="6">
    <source>
        <dbReference type="ARBA" id="ARBA00022989"/>
    </source>
</evidence>
<organism evidence="9 10">
    <name type="scientific">Anabaena azotica FACHB-119</name>
    <dbReference type="NCBI Taxonomy" id="947527"/>
    <lineage>
        <taxon>Bacteria</taxon>
        <taxon>Bacillati</taxon>
        <taxon>Cyanobacteriota</taxon>
        <taxon>Cyanophyceae</taxon>
        <taxon>Nostocales</taxon>
        <taxon>Nostocaceae</taxon>
        <taxon>Anabaena</taxon>
        <taxon>Anabaena azotica</taxon>
    </lineage>
</organism>
<dbReference type="RefSeq" id="WP_190466837.1">
    <property type="nucleotide sequence ID" value="NZ_JACJSG010000003.1"/>
</dbReference>
<keyword evidence="5 8" id="KW-0812">Transmembrane</keyword>
<accession>A0ABR8CXG6</accession>
<feature type="transmembrane region" description="Helical" evidence="8">
    <location>
        <begin position="368"/>
        <end position="386"/>
    </location>
</feature>
<gene>
    <name evidence="9" type="ORF">H6G83_03175</name>
</gene>
<comment type="subcellular location">
    <subcellularLocation>
        <location evidence="1">Cell membrane</location>
        <topology evidence="1">Multi-pass membrane protein</topology>
    </subcellularLocation>
</comment>
<dbReference type="PANTHER" id="PTHR33908">
    <property type="entry name" value="MANNOSYLTRANSFERASE YKCB-RELATED"/>
    <property type="match status" value="1"/>
</dbReference>
<keyword evidence="3" id="KW-0328">Glycosyltransferase</keyword>
<protein>
    <submittedName>
        <fullName evidence="9">Glycosyltransferase family 39 protein</fullName>
    </submittedName>
</protein>
<dbReference type="Proteomes" id="UP000661112">
    <property type="component" value="Unassembled WGS sequence"/>
</dbReference>
<evidence type="ECO:0000256" key="3">
    <source>
        <dbReference type="ARBA" id="ARBA00022676"/>
    </source>
</evidence>
<evidence type="ECO:0000256" key="5">
    <source>
        <dbReference type="ARBA" id="ARBA00022692"/>
    </source>
</evidence>
<evidence type="ECO:0000256" key="8">
    <source>
        <dbReference type="SAM" id="Phobius"/>
    </source>
</evidence>
<evidence type="ECO:0000313" key="10">
    <source>
        <dbReference type="Proteomes" id="UP000661112"/>
    </source>
</evidence>
<name>A0ABR8CXG6_9NOST</name>